<comment type="caution">
    <text evidence="2">The sequence shown here is derived from an EMBL/GenBank/DDBJ whole genome shotgun (WGS) entry which is preliminary data.</text>
</comment>
<accession>A0A8T7GZ10</accession>
<dbReference type="PANTHER" id="PTHR43745">
    <property type="entry name" value="NITROREDUCTASE MJ1384-RELATED"/>
    <property type="match status" value="1"/>
</dbReference>
<dbReference type="InterPro" id="IPR020051">
    <property type="entry name" value="SagB-type_dehydrogenase"/>
</dbReference>
<protein>
    <submittedName>
        <fullName evidence="2">SagB/ThcOx family dehydrogenase</fullName>
    </submittedName>
</protein>
<evidence type="ECO:0000313" key="2">
    <source>
        <dbReference type="EMBL" id="NQS77353.1"/>
    </source>
</evidence>
<dbReference type="CDD" id="cd02142">
    <property type="entry name" value="McbC_SagB-like_oxidoreductase"/>
    <property type="match status" value="1"/>
</dbReference>
<dbReference type="EMBL" id="JABMJE010000009">
    <property type="protein sequence ID" value="NQS77353.1"/>
    <property type="molecule type" value="Genomic_DNA"/>
</dbReference>
<dbReference type="Gene3D" id="3.40.109.10">
    <property type="entry name" value="NADH Oxidase"/>
    <property type="match status" value="1"/>
</dbReference>
<proteinExistence type="predicted"/>
<dbReference type="Pfam" id="PF00881">
    <property type="entry name" value="Nitroreductase"/>
    <property type="match status" value="1"/>
</dbReference>
<dbReference type="Proteomes" id="UP000737555">
    <property type="component" value="Unassembled WGS sequence"/>
</dbReference>
<dbReference type="AlphaFoldDB" id="A0A8T7GZ10"/>
<dbReference type="NCBIfam" id="TIGR03605">
    <property type="entry name" value="antibiot_sagB"/>
    <property type="match status" value="1"/>
</dbReference>
<dbReference type="PROSITE" id="PS51257">
    <property type="entry name" value="PROKAR_LIPOPROTEIN"/>
    <property type="match status" value="1"/>
</dbReference>
<organism evidence="2 3">
    <name type="scientific">Methanoculleus bourgensis</name>
    <dbReference type="NCBI Taxonomy" id="83986"/>
    <lineage>
        <taxon>Archaea</taxon>
        <taxon>Methanobacteriati</taxon>
        <taxon>Methanobacteriota</taxon>
        <taxon>Stenosarchaea group</taxon>
        <taxon>Methanomicrobia</taxon>
        <taxon>Methanomicrobiales</taxon>
        <taxon>Methanomicrobiaceae</taxon>
        <taxon>Methanoculleus</taxon>
    </lineage>
</organism>
<dbReference type="GO" id="GO:0016491">
    <property type="term" value="F:oxidoreductase activity"/>
    <property type="evidence" value="ECO:0007669"/>
    <property type="project" value="InterPro"/>
</dbReference>
<evidence type="ECO:0000313" key="3">
    <source>
        <dbReference type="Proteomes" id="UP000737555"/>
    </source>
</evidence>
<gene>
    <name evidence="2" type="ORF">HQQ74_01325</name>
</gene>
<feature type="domain" description="Nitroreductase" evidence="1">
    <location>
        <begin position="65"/>
        <end position="241"/>
    </location>
</feature>
<dbReference type="InterPro" id="IPR052544">
    <property type="entry name" value="Bacteriocin_Proc_Enz"/>
</dbReference>
<sequence>MDRRCIQVSLITIAIAALLLASGCSGTNPLPPGGGDTPTPPGIPEGAIMLPDPALEGNVSVEEALRERRSARIYAEIPLTLAEIGQILWAAQGVTDDRGYRAAPSAGALYPLEVYIVAGDVIDLAPGAYHYQPEKHLLIPISSGDRRADLQAAAINQTPVGGAPATVVITAIPDRTTAKYGERGLRYVDMEAGHASENIYLQVAAIRLGTVTIGAFDDDGVREILGLPEDEVPLYLMPVGWPIPRDM</sequence>
<evidence type="ECO:0000259" key="1">
    <source>
        <dbReference type="Pfam" id="PF00881"/>
    </source>
</evidence>
<dbReference type="SUPFAM" id="SSF55469">
    <property type="entry name" value="FMN-dependent nitroreductase-like"/>
    <property type="match status" value="1"/>
</dbReference>
<dbReference type="InterPro" id="IPR029479">
    <property type="entry name" value="Nitroreductase"/>
</dbReference>
<name>A0A8T7GZ10_9EURY</name>
<dbReference type="PANTHER" id="PTHR43745:SF2">
    <property type="entry name" value="NITROREDUCTASE MJ1384-RELATED"/>
    <property type="match status" value="1"/>
</dbReference>
<dbReference type="InterPro" id="IPR000415">
    <property type="entry name" value="Nitroreductase-like"/>
</dbReference>
<reference evidence="2" key="1">
    <citation type="submission" date="2020-05" db="EMBL/GenBank/DDBJ databases">
        <title>The first insight into the ecology of ammonia-tolerant syntrophic propionate oxidizing bacteria.</title>
        <authorList>
            <person name="Singh A."/>
            <person name="Schnurer A."/>
            <person name="Westerholm M."/>
        </authorList>
    </citation>
    <scope>NUCLEOTIDE SEQUENCE</scope>
    <source>
        <strain evidence="2">MAG54</strain>
    </source>
</reference>